<gene>
    <name evidence="1" type="ORF">RUE5091_03776</name>
</gene>
<dbReference type="Proteomes" id="UP000051260">
    <property type="component" value="Unassembled WGS sequence"/>
</dbReference>
<evidence type="ECO:0000313" key="1">
    <source>
        <dbReference type="EMBL" id="CUK14631.1"/>
    </source>
</evidence>
<protein>
    <submittedName>
        <fullName evidence="1">Uncharacterized protein</fullName>
    </submittedName>
</protein>
<dbReference type="EMBL" id="CYUD01000014">
    <property type="protein sequence ID" value="CUK14631.1"/>
    <property type="molecule type" value="Genomic_DNA"/>
</dbReference>
<organism evidence="1 2">
    <name type="scientific">Ruegeria denitrificans</name>
    <dbReference type="NCBI Taxonomy" id="1715692"/>
    <lineage>
        <taxon>Bacteria</taxon>
        <taxon>Pseudomonadati</taxon>
        <taxon>Pseudomonadota</taxon>
        <taxon>Alphaproteobacteria</taxon>
        <taxon>Rhodobacterales</taxon>
        <taxon>Roseobacteraceae</taxon>
        <taxon>Ruegeria</taxon>
    </lineage>
</organism>
<keyword evidence="2" id="KW-1185">Reference proteome</keyword>
<proteinExistence type="predicted"/>
<sequence>MRWHIAWPGIRSERMSFLFSGMIAGPPQRTSAFRPSLQKQRVPVQIAMALPAPPHLFWGQRDLGKPNAPGHQG</sequence>
<name>A0A0P1II82_9RHOB</name>
<reference evidence="2" key="1">
    <citation type="submission" date="2015-09" db="EMBL/GenBank/DDBJ databases">
        <authorList>
            <person name="Rodrigo-Torres L."/>
            <person name="Arahal D.R."/>
        </authorList>
    </citation>
    <scope>NUCLEOTIDE SEQUENCE [LARGE SCALE GENOMIC DNA]</scope>
    <source>
        <strain evidence="2">CECT 5091</strain>
    </source>
</reference>
<accession>A0A0P1II82</accession>
<evidence type="ECO:0000313" key="2">
    <source>
        <dbReference type="Proteomes" id="UP000051260"/>
    </source>
</evidence>
<dbReference type="AlphaFoldDB" id="A0A0P1II82"/>